<feature type="transmembrane region" description="Helical" evidence="10">
    <location>
        <begin position="201"/>
        <end position="223"/>
    </location>
</feature>
<keyword evidence="14" id="KW-1185">Reference proteome</keyword>
<dbReference type="InterPro" id="IPR013083">
    <property type="entry name" value="Znf_RING/FYVE/PHD"/>
</dbReference>
<dbReference type="PROSITE" id="PS50089">
    <property type="entry name" value="ZF_RING_2"/>
    <property type="match status" value="1"/>
</dbReference>
<keyword evidence="3" id="KW-0479">Metal-binding</keyword>
<feature type="compositionally biased region" description="Basic and acidic residues" evidence="9">
    <location>
        <begin position="469"/>
        <end position="481"/>
    </location>
</feature>
<protein>
    <recommendedName>
        <fullName evidence="12">RING-type domain-containing protein</fullName>
    </recommendedName>
</protein>
<evidence type="ECO:0000313" key="14">
    <source>
        <dbReference type="Proteomes" id="UP000799437"/>
    </source>
</evidence>
<feature type="compositionally biased region" description="Polar residues" evidence="9">
    <location>
        <begin position="276"/>
        <end position="289"/>
    </location>
</feature>
<evidence type="ECO:0000256" key="11">
    <source>
        <dbReference type="SAM" id="SignalP"/>
    </source>
</evidence>
<dbReference type="Pfam" id="PF13639">
    <property type="entry name" value="zf-RING_2"/>
    <property type="match status" value="1"/>
</dbReference>
<dbReference type="GeneID" id="54487629"/>
<dbReference type="SUPFAM" id="SSF57850">
    <property type="entry name" value="RING/U-box"/>
    <property type="match status" value="1"/>
</dbReference>
<dbReference type="GO" id="GO:0016020">
    <property type="term" value="C:membrane"/>
    <property type="evidence" value="ECO:0007669"/>
    <property type="project" value="UniProtKB-SubCell"/>
</dbReference>
<evidence type="ECO:0000256" key="5">
    <source>
        <dbReference type="ARBA" id="ARBA00022833"/>
    </source>
</evidence>
<feature type="region of interest" description="Disordered" evidence="9">
    <location>
        <begin position="459"/>
        <end position="504"/>
    </location>
</feature>
<evidence type="ECO:0000313" key="13">
    <source>
        <dbReference type="EMBL" id="KAF2761137.1"/>
    </source>
</evidence>
<keyword evidence="5" id="KW-0862">Zinc</keyword>
<evidence type="ECO:0000256" key="2">
    <source>
        <dbReference type="ARBA" id="ARBA00022692"/>
    </source>
</evidence>
<dbReference type="Proteomes" id="UP000799437">
    <property type="component" value="Unassembled WGS sequence"/>
</dbReference>
<gene>
    <name evidence="13" type="ORF">EJ05DRAFT_497695</name>
</gene>
<dbReference type="SMART" id="SM00184">
    <property type="entry name" value="RING"/>
    <property type="match status" value="1"/>
</dbReference>
<evidence type="ECO:0000256" key="8">
    <source>
        <dbReference type="PROSITE-ProRule" id="PRU00175"/>
    </source>
</evidence>
<organism evidence="13 14">
    <name type="scientific">Pseudovirgaria hyperparasitica</name>
    <dbReference type="NCBI Taxonomy" id="470096"/>
    <lineage>
        <taxon>Eukaryota</taxon>
        <taxon>Fungi</taxon>
        <taxon>Dikarya</taxon>
        <taxon>Ascomycota</taxon>
        <taxon>Pezizomycotina</taxon>
        <taxon>Dothideomycetes</taxon>
        <taxon>Dothideomycetes incertae sedis</taxon>
        <taxon>Acrospermales</taxon>
        <taxon>Acrospermaceae</taxon>
        <taxon>Pseudovirgaria</taxon>
    </lineage>
</organism>
<dbReference type="OrthoDB" id="8062037at2759"/>
<evidence type="ECO:0000259" key="12">
    <source>
        <dbReference type="PROSITE" id="PS50089"/>
    </source>
</evidence>
<evidence type="ECO:0000256" key="9">
    <source>
        <dbReference type="SAM" id="MobiDB-lite"/>
    </source>
</evidence>
<evidence type="ECO:0000256" key="6">
    <source>
        <dbReference type="ARBA" id="ARBA00022989"/>
    </source>
</evidence>
<feature type="region of interest" description="Disordered" evidence="9">
    <location>
        <begin position="263"/>
        <end position="329"/>
    </location>
</feature>
<evidence type="ECO:0000256" key="7">
    <source>
        <dbReference type="ARBA" id="ARBA00023136"/>
    </source>
</evidence>
<keyword evidence="7 10" id="KW-0472">Membrane</keyword>
<reference evidence="13" key="1">
    <citation type="journal article" date="2020" name="Stud. Mycol.">
        <title>101 Dothideomycetes genomes: a test case for predicting lifestyles and emergence of pathogens.</title>
        <authorList>
            <person name="Haridas S."/>
            <person name="Albert R."/>
            <person name="Binder M."/>
            <person name="Bloem J."/>
            <person name="Labutti K."/>
            <person name="Salamov A."/>
            <person name="Andreopoulos B."/>
            <person name="Baker S."/>
            <person name="Barry K."/>
            <person name="Bills G."/>
            <person name="Bluhm B."/>
            <person name="Cannon C."/>
            <person name="Castanera R."/>
            <person name="Culley D."/>
            <person name="Daum C."/>
            <person name="Ezra D."/>
            <person name="Gonzalez J."/>
            <person name="Henrissat B."/>
            <person name="Kuo A."/>
            <person name="Liang C."/>
            <person name="Lipzen A."/>
            <person name="Lutzoni F."/>
            <person name="Magnuson J."/>
            <person name="Mondo S."/>
            <person name="Nolan M."/>
            <person name="Ohm R."/>
            <person name="Pangilinan J."/>
            <person name="Park H.-J."/>
            <person name="Ramirez L."/>
            <person name="Alfaro M."/>
            <person name="Sun H."/>
            <person name="Tritt A."/>
            <person name="Yoshinaga Y."/>
            <person name="Zwiers L.-H."/>
            <person name="Turgeon B."/>
            <person name="Goodwin S."/>
            <person name="Spatafora J."/>
            <person name="Crous P."/>
            <person name="Grigoriev I."/>
        </authorList>
    </citation>
    <scope>NUCLEOTIDE SEQUENCE</scope>
    <source>
        <strain evidence="13">CBS 121739</strain>
    </source>
</reference>
<dbReference type="CDD" id="cd16454">
    <property type="entry name" value="RING-H2_PA-TM-RING"/>
    <property type="match status" value="1"/>
</dbReference>
<evidence type="ECO:0000256" key="1">
    <source>
        <dbReference type="ARBA" id="ARBA00004370"/>
    </source>
</evidence>
<comment type="subcellular location">
    <subcellularLocation>
        <location evidence="1">Membrane</location>
    </subcellularLocation>
</comment>
<accession>A0A6A6WHL3</accession>
<dbReference type="GO" id="GO:0008270">
    <property type="term" value="F:zinc ion binding"/>
    <property type="evidence" value="ECO:0007669"/>
    <property type="project" value="UniProtKB-KW"/>
</dbReference>
<feature type="compositionally biased region" description="Low complexity" evidence="9">
    <location>
        <begin position="295"/>
        <end position="307"/>
    </location>
</feature>
<dbReference type="Gene3D" id="3.30.40.10">
    <property type="entry name" value="Zinc/RING finger domain, C3HC4 (zinc finger)"/>
    <property type="match status" value="1"/>
</dbReference>
<name>A0A6A6WHL3_9PEZI</name>
<dbReference type="RefSeq" id="XP_033603588.1">
    <property type="nucleotide sequence ID" value="XM_033746575.1"/>
</dbReference>
<feature type="chain" id="PRO_5025620165" description="RING-type domain-containing protein" evidence="11">
    <location>
        <begin position="21"/>
        <end position="504"/>
    </location>
</feature>
<dbReference type="InterPro" id="IPR001841">
    <property type="entry name" value="Znf_RING"/>
</dbReference>
<dbReference type="EMBL" id="ML996567">
    <property type="protein sequence ID" value="KAF2761137.1"/>
    <property type="molecule type" value="Genomic_DNA"/>
</dbReference>
<keyword evidence="4 8" id="KW-0863">Zinc-finger</keyword>
<evidence type="ECO:0000256" key="4">
    <source>
        <dbReference type="ARBA" id="ARBA00022771"/>
    </source>
</evidence>
<evidence type="ECO:0000256" key="3">
    <source>
        <dbReference type="ARBA" id="ARBA00022723"/>
    </source>
</evidence>
<keyword evidence="2 10" id="KW-0812">Transmembrane</keyword>
<feature type="compositionally biased region" description="Polar residues" evidence="9">
    <location>
        <begin position="482"/>
        <end position="493"/>
    </location>
</feature>
<evidence type="ECO:0000256" key="10">
    <source>
        <dbReference type="SAM" id="Phobius"/>
    </source>
</evidence>
<keyword evidence="11" id="KW-0732">Signal</keyword>
<dbReference type="PANTHER" id="PTHR46539:SF9">
    <property type="entry name" value="RING-H2 FINGER PROTEIN ATL56"/>
    <property type="match status" value="1"/>
</dbReference>
<proteinExistence type="predicted"/>
<dbReference type="AlphaFoldDB" id="A0A6A6WHL3"/>
<dbReference type="PANTHER" id="PTHR46539">
    <property type="entry name" value="E3 UBIQUITIN-PROTEIN LIGASE ATL42"/>
    <property type="match status" value="1"/>
</dbReference>
<feature type="signal peptide" evidence="11">
    <location>
        <begin position="1"/>
        <end position="20"/>
    </location>
</feature>
<feature type="domain" description="RING-type" evidence="12">
    <location>
        <begin position="339"/>
        <end position="381"/>
    </location>
</feature>
<keyword evidence="6 10" id="KW-1133">Transmembrane helix</keyword>
<sequence>MVSWTYKLMVAVASATTIVAQSTTAIHAADQARAAEPQFDLAGGDTSHIADIEGMTAAARDNPGTMANLIIANTDNANTFPTQGGKNVAYISCDARDYPGNLQAANVVNIVMKDRRASAVLLFSQVAEAGCVANTTADQSLDALSIYTMIGTRNATDLLSRLQQAANSTTSEFLVSIQRAGPNNQTEPPGGPSPSTAVAMIILYSITGVITALFLIIIMTGAVRAHRHPERYGPRDGAGRPRQSRARGIARAMLDTLPIVKFGEEQASKPNDVELGTSSKQTGTNTGATTEELEVASTVATSTAASAPKKSLENTGGIAPAEAKSTDDVSNREATGLECAICAEEFERGQDVRVLPCDHKFHAGCVDQWLLNVSGTCPLCRIDLRPPEATEDEAVRSPSDAPPLEEDLRRRSALTYIFSSSRTMTRDERIAELRRLRSTNDDVTDGAANDSRRRRLAERLNRTFGIRTRQAEPGRLPEERNPTASGSENNTPATRHEWGPSSTG</sequence>